<evidence type="ECO:0000256" key="4">
    <source>
        <dbReference type="RuleBase" id="RU369024"/>
    </source>
</evidence>
<evidence type="ECO:0000313" key="5">
    <source>
        <dbReference type="EMBL" id="KAK9094654.1"/>
    </source>
</evidence>
<dbReference type="PRINTS" id="PR00081">
    <property type="entry name" value="GDHRDH"/>
</dbReference>
<evidence type="ECO:0000256" key="3">
    <source>
        <dbReference type="ARBA" id="ARBA00023002"/>
    </source>
</evidence>
<dbReference type="SUPFAM" id="SSF51735">
    <property type="entry name" value="NAD(P)-binding Rossmann-fold domains"/>
    <property type="match status" value="1"/>
</dbReference>
<dbReference type="InterPro" id="IPR002347">
    <property type="entry name" value="SDR_fam"/>
</dbReference>
<keyword evidence="6" id="KW-1185">Reference proteome</keyword>
<comment type="caution">
    <text evidence="5">The sequence shown here is derived from an EMBL/GenBank/DDBJ whole genome shotgun (WGS) entry which is preliminary data.</text>
</comment>
<dbReference type="AlphaFoldDB" id="A0AAP0EJY9"/>
<dbReference type="EMBL" id="JBBNAG010000011">
    <property type="protein sequence ID" value="KAK9094654.1"/>
    <property type="molecule type" value="Genomic_DNA"/>
</dbReference>
<keyword evidence="3 4" id="KW-0560">Oxidoreductase</keyword>
<dbReference type="InterPro" id="IPR036291">
    <property type="entry name" value="NAD(P)-bd_dom_sf"/>
</dbReference>
<dbReference type="GO" id="GO:0016616">
    <property type="term" value="F:oxidoreductase activity, acting on the CH-OH group of donors, NAD or NADP as acceptor"/>
    <property type="evidence" value="ECO:0007669"/>
    <property type="project" value="InterPro"/>
</dbReference>
<evidence type="ECO:0000256" key="2">
    <source>
        <dbReference type="ARBA" id="ARBA00022857"/>
    </source>
</evidence>
<comment type="similarity">
    <text evidence="1 4">Belongs to the short-chain dehydrogenases/reductases (SDR) family.</text>
</comment>
<dbReference type="Proteomes" id="UP001419268">
    <property type="component" value="Unassembled WGS sequence"/>
</dbReference>
<reference evidence="5 6" key="1">
    <citation type="submission" date="2024-01" db="EMBL/GenBank/DDBJ databases">
        <title>Genome assemblies of Stephania.</title>
        <authorList>
            <person name="Yang L."/>
        </authorList>
    </citation>
    <scope>NUCLEOTIDE SEQUENCE [LARGE SCALE GENOMIC DNA]</scope>
    <source>
        <strain evidence="5">JXDWG</strain>
        <tissue evidence="5">Leaf</tissue>
    </source>
</reference>
<organism evidence="5 6">
    <name type="scientific">Stephania cephalantha</name>
    <dbReference type="NCBI Taxonomy" id="152367"/>
    <lineage>
        <taxon>Eukaryota</taxon>
        <taxon>Viridiplantae</taxon>
        <taxon>Streptophyta</taxon>
        <taxon>Embryophyta</taxon>
        <taxon>Tracheophyta</taxon>
        <taxon>Spermatophyta</taxon>
        <taxon>Magnoliopsida</taxon>
        <taxon>Ranunculales</taxon>
        <taxon>Menispermaceae</taxon>
        <taxon>Menispermoideae</taxon>
        <taxon>Cissampelideae</taxon>
        <taxon>Stephania</taxon>
    </lineage>
</organism>
<evidence type="ECO:0000256" key="1">
    <source>
        <dbReference type="ARBA" id="ARBA00006484"/>
    </source>
</evidence>
<proteinExistence type="inferred from homology"/>
<dbReference type="Pfam" id="PF13561">
    <property type="entry name" value="adh_short_C2"/>
    <property type="match status" value="1"/>
</dbReference>
<name>A0AAP0EJY9_9MAGN</name>
<accession>A0AAP0EJY9</accession>
<keyword evidence="2 4" id="KW-0521">NADP</keyword>
<dbReference type="EC" id="1.1.1.-" evidence="4"/>
<dbReference type="Pfam" id="PF00106">
    <property type="entry name" value="adh_short"/>
    <property type="match status" value="1"/>
</dbReference>
<dbReference type="GO" id="GO:0016020">
    <property type="term" value="C:membrane"/>
    <property type="evidence" value="ECO:0007669"/>
    <property type="project" value="TreeGrafter"/>
</dbReference>
<protein>
    <recommendedName>
        <fullName evidence="4">Short-chain dehydrogenase/reductase</fullName>
        <ecNumber evidence="4">1.1.1.-</ecNumber>
    </recommendedName>
</protein>
<gene>
    <name evidence="5" type="ORF">Scep_026123</name>
</gene>
<dbReference type="PANTHER" id="PTHR43490:SF98">
    <property type="entry name" value="OS02G0640600 PROTEIN"/>
    <property type="match status" value="1"/>
</dbReference>
<evidence type="ECO:0000313" key="6">
    <source>
        <dbReference type="Proteomes" id="UP001419268"/>
    </source>
</evidence>
<dbReference type="CDD" id="cd05324">
    <property type="entry name" value="carb_red_PTCR-like_SDR_c"/>
    <property type="match status" value="1"/>
</dbReference>
<dbReference type="InterPro" id="IPR045313">
    <property type="entry name" value="CBR1-like"/>
</dbReference>
<sequence>MAESGATKRYADYFSQIMKLRCPTRCAVVTGGNKGIGYEVCRQLASNGVLVVLTARDEKRGTEAVDSLKASGLSDVLFHQLDVADPSSVASLADFIKTSFGKLDILVEERMEYIMQYISGTYESSKECLDINYYGTKRVTEALLPSLRLSNSARIVNVSSSAGLLQNFGRERAIEVLNNIDENTEQKVDELLNEFLKDFKEGSIEAKGWPHRSVAAYFLSKAAVNAYTRCLAKKFPSICINCVCPGFVKTDINFNIGLLTAEEGAESIVRLALLPDDSPTGLFFRNKEVSVF</sequence>
<dbReference type="Gene3D" id="3.40.50.720">
    <property type="entry name" value="NAD(P)-binding Rossmann-like Domain"/>
    <property type="match status" value="2"/>
</dbReference>
<dbReference type="PANTHER" id="PTHR43490">
    <property type="entry name" value="(+)-NEOMENTHOL DEHYDROGENASE"/>
    <property type="match status" value="1"/>
</dbReference>